<sequence>MPQTTTTLPSPVALLPAPAEQELVQRLLARDERALGQLYEQYARNLFTVILRVVQDEAMAQDVLQEGLLKVWLSIGSYEATRGRLFTWMVRVCCNQAIDALRSPRHRFHRRNPSLEAAGAHYSPAPTAFYPEHIGVRELIVQLKPRQREVMDLLYFGGCTQAETAEQLAIPLATVKTRARAALAVLARMAR</sequence>
<proteinExistence type="inferred from homology"/>
<dbReference type="InterPro" id="IPR036388">
    <property type="entry name" value="WH-like_DNA-bd_sf"/>
</dbReference>
<keyword evidence="8" id="KW-1185">Reference proteome</keyword>
<comment type="caution">
    <text evidence="7">The sequence shown here is derived from an EMBL/GenBank/DDBJ whole genome shotgun (WGS) entry which is preliminary data.</text>
</comment>
<dbReference type="EMBL" id="JAEDAE010000013">
    <property type="protein sequence ID" value="MBH8560346.1"/>
    <property type="molecule type" value="Genomic_DNA"/>
</dbReference>
<keyword evidence="3" id="KW-0731">Sigma factor</keyword>
<evidence type="ECO:0000313" key="8">
    <source>
        <dbReference type="Proteomes" id="UP000625631"/>
    </source>
</evidence>
<dbReference type="InterPro" id="IPR039425">
    <property type="entry name" value="RNA_pol_sigma-70-like"/>
</dbReference>
<dbReference type="SUPFAM" id="SSF88659">
    <property type="entry name" value="Sigma3 and sigma4 domains of RNA polymerase sigma factors"/>
    <property type="match status" value="1"/>
</dbReference>
<name>A0ABS0QCD9_9BACT</name>
<dbReference type="InterPro" id="IPR014284">
    <property type="entry name" value="RNA_pol_sigma-70_dom"/>
</dbReference>
<dbReference type="PANTHER" id="PTHR43133:SF62">
    <property type="entry name" value="RNA POLYMERASE SIGMA FACTOR SIGZ"/>
    <property type="match status" value="1"/>
</dbReference>
<organism evidence="7 8">
    <name type="scientific">Hymenobacter negativus</name>
    <dbReference type="NCBI Taxonomy" id="2795026"/>
    <lineage>
        <taxon>Bacteria</taxon>
        <taxon>Pseudomonadati</taxon>
        <taxon>Bacteroidota</taxon>
        <taxon>Cytophagia</taxon>
        <taxon>Cytophagales</taxon>
        <taxon>Hymenobacteraceae</taxon>
        <taxon>Hymenobacter</taxon>
    </lineage>
</organism>
<dbReference type="InterPro" id="IPR013249">
    <property type="entry name" value="RNA_pol_sigma70_r4_t2"/>
</dbReference>
<dbReference type="InterPro" id="IPR013324">
    <property type="entry name" value="RNA_pol_sigma_r3/r4-like"/>
</dbReference>
<comment type="similarity">
    <text evidence="1">Belongs to the sigma-70 factor family. ECF subfamily.</text>
</comment>
<evidence type="ECO:0000313" key="7">
    <source>
        <dbReference type="EMBL" id="MBH8560346.1"/>
    </source>
</evidence>
<dbReference type="Pfam" id="PF04542">
    <property type="entry name" value="Sigma70_r2"/>
    <property type="match status" value="1"/>
</dbReference>
<protein>
    <submittedName>
        <fullName evidence="7">RNA polymerase sigma factor</fullName>
    </submittedName>
</protein>
<dbReference type="Pfam" id="PF08281">
    <property type="entry name" value="Sigma70_r4_2"/>
    <property type="match status" value="1"/>
</dbReference>
<evidence type="ECO:0000256" key="3">
    <source>
        <dbReference type="ARBA" id="ARBA00023082"/>
    </source>
</evidence>
<dbReference type="Gene3D" id="1.10.1740.10">
    <property type="match status" value="1"/>
</dbReference>
<evidence type="ECO:0000256" key="4">
    <source>
        <dbReference type="ARBA" id="ARBA00023163"/>
    </source>
</evidence>
<dbReference type="Proteomes" id="UP000625631">
    <property type="component" value="Unassembled WGS sequence"/>
</dbReference>
<reference evidence="7 8" key="1">
    <citation type="submission" date="2020-12" db="EMBL/GenBank/DDBJ databases">
        <title>Hymenobacter sp.</title>
        <authorList>
            <person name="Kim M.K."/>
        </authorList>
    </citation>
    <scope>NUCLEOTIDE SEQUENCE [LARGE SCALE GENOMIC DNA]</scope>
    <source>
        <strain evidence="7 8">BT442</strain>
    </source>
</reference>
<keyword evidence="2" id="KW-0805">Transcription regulation</keyword>
<dbReference type="NCBIfam" id="TIGR02937">
    <property type="entry name" value="sigma70-ECF"/>
    <property type="match status" value="1"/>
</dbReference>
<evidence type="ECO:0000256" key="2">
    <source>
        <dbReference type="ARBA" id="ARBA00023015"/>
    </source>
</evidence>
<dbReference type="PANTHER" id="PTHR43133">
    <property type="entry name" value="RNA POLYMERASE ECF-TYPE SIGMA FACTO"/>
    <property type="match status" value="1"/>
</dbReference>
<keyword evidence="4" id="KW-0804">Transcription</keyword>
<accession>A0ABS0QCD9</accession>
<gene>
    <name evidence="7" type="ORF">I7X13_19955</name>
</gene>
<dbReference type="Gene3D" id="1.10.10.10">
    <property type="entry name" value="Winged helix-like DNA-binding domain superfamily/Winged helix DNA-binding domain"/>
    <property type="match status" value="1"/>
</dbReference>
<dbReference type="InterPro" id="IPR007627">
    <property type="entry name" value="RNA_pol_sigma70_r2"/>
</dbReference>
<feature type="domain" description="RNA polymerase sigma factor 70 region 4 type 2" evidence="6">
    <location>
        <begin position="136"/>
        <end position="184"/>
    </location>
</feature>
<feature type="domain" description="RNA polymerase sigma-70 region 2" evidence="5">
    <location>
        <begin position="38"/>
        <end position="103"/>
    </location>
</feature>
<evidence type="ECO:0000256" key="1">
    <source>
        <dbReference type="ARBA" id="ARBA00010641"/>
    </source>
</evidence>
<evidence type="ECO:0000259" key="6">
    <source>
        <dbReference type="Pfam" id="PF08281"/>
    </source>
</evidence>
<dbReference type="InterPro" id="IPR013325">
    <property type="entry name" value="RNA_pol_sigma_r2"/>
</dbReference>
<evidence type="ECO:0000259" key="5">
    <source>
        <dbReference type="Pfam" id="PF04542"/>
    </source>
</evidence>
<dbReference type="SUPFAM" id="SSF88946">
    <property type="entry name" value="Sigma2 domain of RNA polymerase sigma factors"/>
    <property type="match status" value="1"/>
</dbReference>